<organism evidence="2 3">
    <name type="scientific">Euplotes crassus</name>
    <dbReference type="NCBI Taxonomy" id="5936"/>
    <lineage>
        <taxon>Eukaryota</taxon>
        <taxon>Sar</taxon>
        <taxon>Alveolata</taxon>
        <taxon>Ciliophora</taxon>
        <taxon>Intramacronucleata</taxon>
        <taxon>Spirotrichea</taxon>
        <taxon>Hypotrichia</taxon>
        <taxon>Euplotida</taxon>
        <taxon>Euplotidae</taxon>
        <taxon>Moneuplotes</taxon>
    </lineage>
</organism>
<reference evidence="2" key="1">
    <citation type="submission" date="2023-07" db="EMBL/GenBank/DDBJ databases">
        <authorList>
            <consortium name="AG Swart"/>
            <person name="Singh M."/>
            <person name="Singh A."/>
            <person name="Seah K."/>
            <person name="Emmerich C."/>
        </authorList>
    </citation>
    <scope>NUCLEOTIDE SEQUENCE</scope>
    <source>
        <strain evidence="2">DP1</strain>
    </source>
</reference>
<comment type="caution">
    <text evidence="2">The sequence shown here is derived from an EMBL/GenBank/DDBJ whole genome shotgun (WGS) entry which is preliminary data.</text>
</comment>
<protein>
    <submittedName>
        <fullName evidence="2">Uncharacterized protein</fullName>
    </submittedName>
</protein>
<gene>
    <name evidence="2" type="ORF">ECRASSUSDP1_LOCUS14084</name>
</gene>
<evidence type="ECO:0000313" key="2">
    <source>
        <dbReference type="EMBL" id="CAI2372751.1"/>
    </source>
</evidence>
<accession>A0AAD1XHD4</accession>
<dbReference type="EMBL" id="CAMPGE010014055">
    <property type="protein sequence ID" value="CAI2372751.1"/>
    <property type="molecule type" value="Genomic_DNA"/>
</dbReference>
<dbReference type="Proteomes" id="UP001295684">
    <property type="component" value="Unassembled WGS sequence"/>
</dbReference>
<evidence type="ECO:0000313" key="3">
    <source>
        <dbReference type="Proteomes" id="UP001295684"/>
    </source>
</evidence>
<feature type="coiled-coil region" evidence="1">
    <location>
        <begin position="150"/>
        <end position="223"/>
    </location>
</feature>
<keyword evidence="3" id="KW-1185">Reference proteome</keyword>
<sequence>MNQPPPITASPEVKLKYQNRKAENEIEQLHLINQNLHQEKCDFVHKTEDKKTEIQQTANHIDEANKEIIRMWRSLGRVGNRSSSHGPPQVNLKKTRYQCLKKQDRLEQERTELARICQMLIDDLNECDTRIKLAEEVIGDLKNTELIDMLTRNERMKEGMLQDIEDLQDRSQELDGIIAEQDREIDKLETYINSPNGLNQQRVAELENELDVDEQTAEHLCQVIEDLKARADYQDSTLINYDREFTKKNEDYHELNVKLVDGEQEVKYLKKKTGIWNLETPQVFIQ</sequence>
<dbReference type="AlphaFoldDB" id="A0AAD1XHD4"/>
<feature type="coiled-coil region" evidence="1">
    <location>
        <begin position="19"/>
        <end position="67"/>
    </location>
</feature>
<name>A0AAD1XHD4_EUPCR</name>
<evidence type="ECO:0000256" key="1">
    <source>
        <dbReference type="SAM" id="Coils"/>
    </source>
</evidence>
<keyword evidence="1" id="KW-0175">Coiled coil</keyword>
<proteinExistence type="predicted"/>